<dbReference type="GeneID" id="14912023"/>
<organism evidence="2 3">
    <name type="scientific">Acanthamoeba castellanii (strain ATCC 30010 / Neff)</name>
    <dbReference type="NCBI Taxonomy" id="1257118"/>
    <lineage>
        <taxon>Eukaryota</taxon>
        <taxon>Amoebozoa</taxon>
        <taxon>Discosea</taxon>
        <taxon>Longamoebia</taxon>
        <taxon>Centramoebida</taxon>
        <taxon>Acanthamoebidae</taxon>
        <taxon>Acanthamoeba</taxon>
    </lineage>
</organism>
<evidence type="ECO:0000256" key="1">
    <source>
        <dbReference type="SAM" id="MobiDB-lite"/>
    </source>
</evidence>
<feature type="compositionally biased region" description="Basic and acidic residues" evidence="1">
    <location>
        <begin position="37"/>
        <end position="60"/>
    </location>
</feature>
<dbReference type="RefSeq" id="XP_004333749.1">
    <property type="nucleotide sequence ID" value="XM_004333701.1"/>
</dbReference>
<sequence length="165" mass="16098">MVVFGVKGCTRPEDLAADGEKDAGGDVESGDDDEGENERGDRSGDAPRGERGDDGEKEAAAVDTGRASSGEGVDGVDVSHDTRGAAAAALPSFFSADVGWTSASSSSVVVVGGPGSGWGAGAGEAWRDRAERGGGGGPARLVAGAVLSASFLLLAASSSTLSGVV</sequence>
<feature type="compositionally biased region" description="Basic and acidic residues" evidence="1">
    <location>
        <begin position="10"/>
        <end position="24"/>
    </location>
</feature>
<dbReference type="VEuPathDB" id="AmoebaDB:ACA1_261560"/>
<evidence type="ECO:0000313" key="3">
    <source>
        <dbReference type="Proteomes" id="UP000011083"/>
    </source>
</evidence>
<dbReference type="KEGG" id="acan:ACA1_261560"/>
<dbReference type="Proteomes" id="UP000011083">
    <property type="component" value="Unassembled WGS sequence"/>
</dbReference>
<protein>
    <submittedName>
        <fullName evidence="2">Uncharacterized protein</fullName>
    </submittedName>
</protein>
<reference evidence="2 3" key="1">
    <citation type="journal article" date="2013" name="Genome Biol.">
        <title>Genome of Acanthamoeba castellanii highlights extensive lateral gene transfer and early evolution of tyrosine kinase signaling.</title>
        <authorList>
            <person name="Clarke M."/>
            <person name="Lohan A.J."/>
            <person name="Liu B."/>
            <person name="Lagkouvardos I."/>
            <person name="Roy S."/>
            <person name="Zafar N."/>
            <person name="Bertelli C."/>
            <person name="Schilde C."/>
            <person name="Kianianmomeni A."/>
            <person name="Burglin T.R."/>
            <person name="Frech C."/>
            <person name="Turcotte B."/>
            <person name="Kopec K.O."/>
            <person name="Synnott J.M."/>
            <person name="Choo C."/>
            <person name="Paponov I."/>
            <person name="Finkler A."/>
            <person name="Soon Heng Tan C."/>
            <person name="Hutchins A.P."/>
            <person name="Weinmeier T."/>
            <person name="Rattei T."/>
            <person name="Chu J.S."/>
            <person name="Gimenez G."/>
            <person name="Irimia M."/>
            <person name="Rigden D.J."/>
            <person name="Fitzpatrick D.A."/>
            <person name="Lorenzo-Morales J."/>
            <person name="Bateman A."/>
            <person name="Chiu C.H."/>
            <person name="Tang P."/>
            <person name="Hegemann P."/>
            <person name="Fromm H."/>
            <person name="Raoult D."/>
            <person name="Greub G."/>
            <person name="Miranda-Saavedra D."/>
            <person name="Chen N."/>
            <person name="Nash P."/>
            <person name="Ginger M.L."/>
            <person name="Horn M."/>
            <person name="Schaap P."/>
            <person name="Caler L."/>
            <person name="Loftus B."/>
        </authorList>
    </citation>
    <scope>NUCLEOTIDE SEQUENCE [LARGE SCALE GENOMIC DNA]</scope>
    <source>
        <strain evidence="2 3">Neff</strain>
    </source>
</reference>
<keyword evidence="3" id="KW-1185">Reference proteome</keyword>
<name>L8GHR6_ACACF</name>
<dbReference type="AlphaFoldDB" id="L8GHR6"/>
<proteinExistence type="predicted"/>
<gene>
    <name evidence="2" type="ORF">ACA1_261560</name>
</gene>
<dbReference type="EMBL" id="KB008148">
    <property type="protein sequence ID" value="ELR11736.1"/>
    <property type="molecule type" value="Genomic_DNA"/>
</dbReference>
<evidence type="ECO:0000313" key="2">
    <source>
        <dbReference type="EMBL" id="ELR11736.1"/>
    </source>
</evidence>
<accession>L8GHR6</accession>
<feature type="region of interest" description="Disordered" evidence="1">
    <location>
        <begin position="1"/>
        <end position="79"/>
    </location>
</feature>